<evidence type="ECO:0000256" key="4">
    <source>
        <dbReference type="ARBA" id="ARBA00022989"/>
    </source>
</evidence>
<dbReference type="InterPro" id="IPR035681">
    <property type="entry name" value="ComA-like_MBL"/>
</dbReference>
<feature type="transmembrane region" description="Helical" evidence="6">
    <location>
        <begin position="374"/>
        <end position="394"/>
    </location>
</feature>
<dbReference type="Proteomes" id="UP000574276">
    <property type="component" value="Unassembled WGS sequence"/>
</dbReference>
<evidence type="ECO:0000313" key="9">
    <source>
        <dbReference type="Proteomes" id="UP000574276"/>
    </source>
</evidence>
<proteinExistence type="predicted"/>
<keyword evidence="2" id="KW-1003">Cell membrane</keyword>
<feature type="transmembrane region" description="Helical" evidence="6">
    <location>
        <begin position="343"/>
        <end position="362"/>
    </location>
</feature>
<dbReference type="InterPro" id="IPR052159">
    <property type="entry name" value="Competence_DNA_uptake"/>
</dbReference>
<feature type="transmembrane region" description="Helical" evidence="6">
    <location>
        <begin position="321"/>
        <end position="337"/>
    </location>
</feature>
<keyword evidence="4 6" id="KW-1133">Transmembrane helix</keyword>
<organism evidence="8 9">
    <name type="scientific">Variimorphobacter saccharofermentans</name>
    <dbReference type="NCBI Taxonomy" id="2755051"/>
    <lineage>
        <taxon>Bacteria</taxon>
        <taxon>Bacillati</taxon>
        <taxon>Bacillota</taxon>
        <taxon>Clostridia</taxon>
        <taxon>Lachnospirales</taxon>
        <taxon>Lachnospiraceae</taxon>
        <taxon>Variimorphobacter</taxon>
    </lineage>
</organism>
<dbReference type="CDD" id="cd07731">
    <property type="entry name" value="ComA-like_MBL-fold"/>
    <property type="match status" value="1"/>
</dbReference>
<dbReference type="InterPro" id="IPR004797">
    <property type="entry name" value="Competence_ComEC/Rec2"/>
</dbReference>
<evidence type="ECO:0000256" key="2">
    <source>
        <dbReference type="ARBA" id="ARBA00022475"/>
    </source>
</evidence>
<dbReference type="InterPro" id="IPR001279">
    <property type="entry name" value="Metallo-B-lactamas"/>
</dbReference>
<dbReference type="RefSeq" id="WP_228352355.1">
    <property type="nucleotide sequence ID" value="NZ_JACEGA010000001.1"/>
</dbReference>
<feature type="transmembrane region" description="Helical" evidence="6">
    <location>
        <begin position="28"/>
        <end position="45"/>
    </location>
</feature>
<evidence type="ECO:0000259" key="7">
    <source>
        <dbReference type="SMART" id="SM00849"/>
    </source>
</evidence>
<dbReference type="SUPFAM" id="SSF56281">
    <property type="entry name" value="Metallo-hydrolase/oxidoreductase"/>
    <property type="match status" value="1"/>
</dbReference>
<feature type="transmembrane region" description="Helical" evidence="6">
    <location>
        <begin position="57"/>
        <end position="74"/>
    </location>
</feature>
<feature type="transmembrane region" description="Helical" evidence="6">
    <location>
        <begin position="492"/>
        <end position="508"/>
    </location>
</feature>
<feature type="transmembrane region" description="Helical" evidence="6">
    <location>
        <begin position="5"/>
        <end position="22"/>
    </location>
</feature>
<dbReference type="GO" id="GO:0030420">
    <property type="term" value="P:establishment of competence for transformation"/>
    <property type="evidence" value="ECO:0007669"/>
    <property type="project" value="InterPro"/>
</dbReference>
<protein>
    <submittedName>
        <fullName evidence="8">DNA internalization-related competence protein ComEC/Rec2</fullName>
    </submittedName>
</protein>
<dbReference type="EMBL" id="JACEGA010000001">
    <property type="protein sequence ID" value="MBB2182649.1"/>
    <property type="molecule type" value="Genomic_DNA"/>
</dbReference>
<dbReference type="PANTHER" id="PTHR30619">
    <property type="entry name" value="DNA INTERNALIZATION/COMPETENCE PROTEIN COMEC/REC2"/>
    <property type="match status" value="1"/>
</dbReference>
<dbReference type="NCBIfam" id="TIGR00360">
    <property type="entry name" value="ComEC_N-term"/>
    <property type="match status" value="1"/>
</dbReference>
<name>A0A839K144_9FIRM</name>
<feature type="transmembrane region" description="Helical" evidence="6">
    <location>
        <begin position="274"/>
        <end position="291"/>
    </location>
</feature>
<dbReference type="InterPro" id="IPR036866">
    <property type="entry name" value="RibonucZ/Hydroxyglut_hydro"/>
</dbReference>
<feature type="transmembrane region" description="Helical" evidence="6">
    <location>
        <begin position="467"/>
        <end position="485"/>
    </location>
</feature>
<feature type="domain" description="Metallo-beta-lactamase" evidence="7">
    <location>
        <begin position="523"/>
        <end position="720"/>
    </location>
</feature>
<keyword evidence="5 6" id="KW-0472">Membrane</keyword>
<dbReference type="Pfam" id="PF13567">
    <property type="entry name" value="DUF4131"/>
    <property type="match status" value="1"/>
</dbReference>
<keyword evidence="9" id="KW-1185">Reference proteome</keyword>
<feature type="transmembrane region" description="Helical" evidence="6">
    <location>
        <begin position="248"/>
        <end position="267"/>
    </location>
</feature>
<accession>A0A839K144</accession>
<dbReference type="InterPro" id="IPR004477">
    <property type="entry name" value="ComEC_N"/>
</dbReference>
<comment type="subcellular location">
    <subcellularLocation>
        <location evidence="1">Cell membrane</location>
        <topology evidence="1">Multi-pass membrane protein</topology>
    </subcellularLocation>
</comment>
<dbReference type="NCBIfam" id="TIGR00361">
    <property type="entry name" value="ComEC_Rec2"/>
    <property type="match status" value="1"/>
</dbReference>
<feature type="transmembrane region" description="Helical" evidence="6">
    <location>
        <begin position="406"/>
        <end position="429"/>
    </location>
</feature>
<sequence>MIKRPLIWLSFAYIIGICFTWSKMEISWAYILIAVYLFLISYLFRQNHKRIFNRQDRYIWFLPLLFLMGVFSTLEQIKPPEIDRFFEREIRCELTGDITTIVEREKGKTLYVTRNTITLSDGKSFLCENIIIYTSNSLTYRVGNQIIAKGKLQKFSKATNPGQFNELLYFQIENIDYKMISDEIMISDAGYSRYHALLGEIKTKFMKVYQKILPQRNSGVIIAMLLGEKHLLEEDIESLYRENGLSHILAISGLHTSLIGMSIFWILKRCRIPVIPATLVTILFLYSYGILTNFSISTNRAVVMMIIQLLAAIFGKTYDMLSAMALSALIILLQNPLQLFSAGFLLSFGAVLGISVILPCFRKLISPKNQIIDKLLLSICAQIATTPMILLFYYQYPLYGVLTNLVLLPLMTLLTLTAILAGVIGVFFLPAGVFLAGGVEYILRFYEGVCKLGSSLPYNLVTVGKPNLLQITLYILHIILFAYIANRKQCKIILLIPLFATFILLLPQQNPGLQITMLDVGQGEAIYMKTDQGTTFLVDGGSSDVKKVGSYRIEPFLLSQGSDTLHYVIVTHSDYDHISGLTELILNHRITIHHLILPYLKTKDEAYMDLESLAIDNGISVHYIQAGNTLTEGRLNMTCLHPSADFIGTSSNSFSTVLSVNYGEFDLLLTGDMDMGGEDELISMMDYDILQVAHHGSKYSTSKEFLNVVKPEYSLISCGKNNRYGHPHMELLNRLDDVGSEVTITYESGAITIMTDGERVLVRKYTD</sequence>
<dbReference type="Gene3D" id="3.60.15.10">
    <property type="entry name" value="Ribonuclease Z/Hydroxyacylglutathione hydrolase-like"/>
    <property type="match status" value="1"/>
</dbReference>
<dbReference type="GO" id="GO:0005886">
    <property type="term" value="C:plasma membrane"/>
    <property type="evidence" value="ECO:0007669"/>
    <property type="project" value="UniProtKB-SubCell"/>
</dbReference>
<evidence type="ECO:0000256" key="6">
    <source>
        <dbReference type="SAM" id="Phobius"/>
    </source>
</evidence>
<dbReference type="AlphaFoldDB" id="A0A839K144"/>
<evidence type="ECO:0000256" key="5">
    <source>
        <dbReference type="ARBA" id="ARBA00023136"/>
    </source>
</evidence>
<dbReference type="Pfam" id="PF00753">
    <property type="entry name" value="Lactamase_B"/>
    <property type="match status" value="1"/>
</dbReference>
<dbReference type="Pfam" id="PF03772">
    <property type="entry name" value="Competence"/>
    <property type="match status" value="1"/>
</dbReference>
<dbReference type="SMART" id="SM00849">
    <property type="entry name" value="Lactamase_B"/>
    <property type="match status" value="1"/>
</dbReference>
<keyword evidence="3 6" id="KW-0812">Transmembrane</keyword>
<evidence type="ECO:0000256" key="1">
    <source>
        <dbReference type="ARBA" id="ARBA00004651"/>
    </source>
</evidence>
<dbReference type="PANTHER" id="PTHR30619:SF1">
    <property type="entry name" value="RECOMBINATION PROTEIN 2"/>
    <property type="match status" value="1"/>
</dbReference>
<reference evidence="8 9" key="1">
    <citation type="submission" date="2020-07" db="EMBL/GenBank/DDBJ databases">
        <title>Characterization and genome sequencing of isolate MD1, a novel member within the family Lachnospiraceae.</title>
        <authorList>
            <person name="Rettenmaier R."/>
            <person name="Di Bello L."/>
            <person name="Zinser C."/>
            <person name="Scheitz K."/>
            <person name="Liebl W."/>
            <person name="Zverlov V."/>
        </authorList>
    </citation>
    <scope>NUCLEOTIDE SEQUENCE [LARGE SCALE GENOMIC DNA]</scope>
    <source>
        <strain evidence="8 9">MD1</strain>
    </source>
</reference>
<dbReference type="InterPro" id="IPR025405">
    <property type="entry name" value="DUF4131"/>
</dbReference>
<gene>
    <name evidence="8" type="ORF">H0486_07150</name>
</gene>
<evidence type="ECO:0000256" key="3">
    <source>
        <dbReference type="ARBA" id="ARBA00022692"/>
    </source>
</evidence>
<comment type="caution">
    <text evidence="8">The sequence shown here is derived from an EMBL/GenBank/DDBJ whole genome shotgun (WGS) entry which is preliminary data.</text>
</comment>
<evidence type="ECO:0000313" key="8">
    <source>
        <dbReference type="EMBL" id="MBB2182649.1"/>
    </source>
</evidence>